<gene>
    <name evidence="13" type="ORF">CWS01_17775</name>
</gene>
<dbReference type="RefSeq" id="WP_101178522.1">
    <property type="nucleotide sequence ID" value="NZ_PISE01000044.1"/>
</dbReference>
<protein>
    <recommendedName>
        <fullName evidence="6 11">Coproporphyrinogen III oxidase</fullName>
        <ecNumber evidence="5 11">1.3.3.15</ecNumber>
    </recommendedName>
</protein>
<organism evidence="13 14">
    <name type="scientific">Niallia nealsonii</name>
    <dbReference type="NCBI Taxonomy" id="115979"/>
    <lineage>
        <taxon>Bacteria</taxon>
        <taxon>Bacillati</taxon>
        <taxon>Bacillota</taxon>
        <taxon>Bacilli</taxon>
        <taxon>Bacillales</taxon>
        <taxon>Bacillaceae</taxon>
        <taxon>Niallia</taxon>
    </lineage>
</organism>
<evidence type="ECO:0000256" key="7">
    <source>
        <dbReference type="ARBA" id="ARBA00022630"/>
    </source>
</evidence>
<comment type="pathway">
    <text evidence="3 11">Porphyrin-containing compound metabolism; protoheme biosynthesis.</text>
</comment>
<evidence type="ECO:0000256" key="11">
    <source>
        <dbReference type="RuleBase" id="RU364052"/>
    </source>
</evidence>
<dbReference type="PANTHER" id="PTHR42923">
    <property type="entry name" value="PROTOPORPHYRINOGEN OXIDASE"/>
    <property type="match status" value="1"/>
</dbReference>
<evidence type="ECO:0000256" key="1">
    <source>
        <dbReference type="ARBA" id="ARBA00001755"/>
    </source>
</evidence>
<dbReference type="SUPFAM" id="SSF54373">
    <property type="entry name" value="FAD-linked reductases, C-terminal domain"/>
    <property type="match status" value="1"/>
</dbReference>
<evidence type="ECO:0000256" key="3">
    <source>
        <dbReference type="ARBA" id="ARBA00004744"/>
    </source>
</evidence>
<evidence type="ECO:0000256" key="9">
    <source>
        <dbReference type="ARBA" id="ARBA00023002"/>
    </source>
</evidence>
<sequence>MKRIIVVGGGITGLSTMYYLQKIKIEHQLDLELVLIEGEEDLGGKIYSVAKGNFIMEIGADSIVARNKNVLPFVKELNLEGELCYNATGISYIHTKEKLLQIPKDSVFGIPMSMESLFSSELVSLKGKIEALKDIFKKNKSFTKETSIGEFLEYFFGKELVEKQIAPVLAGVYSGSLNSLTMASTLPYLLDYKEEYGSIIQGLAKNKSTFQSAANKKFISFKNGLSTLIDRLEAVLTEVTILKGTNVNKINKANGTYTLAFDNGEMLEAASIILTTPHDVSQRLLNNQELDQTFDKLENSSNITMYLAYDIQDKVLPKDGTGFIVASDSDLVCDACTWTSRKWKHTSKKNQLLLRVFYKKSNPAFNHLNSLTEEELVEVAVEDIKKSLGIDEKPKSFEVTKWNNLMPVYSLHHKEAVDDLTVKLNSLYPDVILAGCSYYGVGIAACIANGEETAKKVGNRLLQNVK</sequence>
<dbReference type="NCBIfam" id="TIGR00562">
    <property type="entry name" value="proto_IX_ox"/>
    <property type="match status" value="1"/>
</dbReference>
<reference evidence="13 14" key="1">
    <citation type="journal article" date="2003" name="Int. J. Syst. Evol. Microbiol.">
        <title>Bacillus nealsonii sp. nov., isolated from a spacecraft-assembly facility, whose spores are gamma-radiation resistant.</title>
        <authorList>
            <person name="Venkateswaran K."/>
            <person name="Kempf M."/>
            <person name="Chen F."/>
            <person name="Satomi M."/>
            <person name="Nicholson W."/>
            <person name="Kern R."/>
        </authorList>
    </citation>
    <scope>NUCLEOTIDE SEQUENCE [LARGE SCALE GENOMIC DNA]</scope>
    <source>
        <strain evidence="13 14">FO-92</strain>
    </source>
</reference>
<dbReference type="Gene3D" id="3.90.660.20">
    <property type="entry name" value="Protoporphyrinogen oxidase, mitochondrial, domain 2"/>
    <property type="match status" value="1"/>
</dbReference>
<comment type="subcellular location">
    <subcellularLocation>
        <location evidence="11">Cytoplasm</location>
    </subcellularLocation>
</comment>
<dbReference type="OrthoDB" id="9805195at2"/>
<evidence type="ECO:0000256" key="5">
    <source>
        <dbReference type="ARBA" id="ARBA00012402"/>
    </source>
</evidence>
<proteinExistence type="inferred from homology"/>
<dbReference type="InterPro" id="IPR002937">
    <property type="entry name" value="Amino_oxidase"/>
</dbReference>
<evidence type="ECO:0000259" key="12">
    <source>
        <dbReference type="Pfam" id="PF01593"/>
    </source>
</evidence>
<keyword evidence="14" id="KW-1185">Reference proteome</keyword>
<keyword evidence="10 11" id="KW-0350">Heme biosynthesis</keyword>
<evidence type="ECO:0000256" key="8">
    <source>
        <dbReference type="ARBA" id="ARBA00022827"/>
    </source>
</evidence>
<evidence type="ECO:0000313" key="14">
    <source>
        <dbReference type="Proteomes" id="UP000233375"/>
    </source>
</evidence>
<keyword evidence="8 11" id="KW-0274">FAD</keyword>
<dbReference type="NCBIfam" id="NF009081">
    <property type="entry name" value="PRK12416.1"/>
    <property type="match status" value="1"/>
</dbReference>
<evidence type="ECO:0000256" key="4">
    <source>
        <dbReference type="ARBA" id="ARBA00008310"/>
    </source>
</evidence>
<name>A0A2N0YYF2_9BACI</name>
<dbReference type="Gene3D" id="3.50.50.60">
    <property type="entry name" value="FAD/NAD(P)-binding domain"/>
    <property type="match status" value="1"/>
</dbReference>
<evidence type="ECO:0000313" key="13">
    <source>
        <dbReference type="EMBL" id="PKG22282.1"/>
    </source>
</evidence>
<keyword evidence="11" id="KW-0963">Cytoplasm</keyword>
<accession>A0A2N0YYF2</accession>
<dbReference type="GO" id="GO:0004729">
    <property type="term" value="F:oxygen-dependent protoporphyrinogen oxidase activity"/>
    <property type="evidence" value="ECO:0007669"/>
    <property type="project" value="UniProtKB-UniRule"/>
</dbReference>
<feature type="domain" description="Amine oxidase" evidence="12">
    <location>
        <begin position="11"/>
        <end position="457"/>
    </location>
</feature>
<comment type="cofactor">
    <cofactor evidence="2 11">
        <name>FAD</name>
        <dbReference type="ChEBI" id="CHEBI:57692"/>
    </cofactor>
</comment>
<comment type="catalytic activity">
    <reaction evidence="1">
        <text>coproporphyrinogen III + 3 O2 = coproporphyrin III + 3 H2O2</text>
        <dbReference type="Rhea" id="RHEA:43436"/>
        <dbReference type="ChEBI" id="CHEBI:15379"/>
        <dbReference type="ChEBI" id="CHEBI:16240"/>
        <dbReference type="ChEBI" id="CHEBI:57309"/>
        <dbReference type="ChEBI" id="CHEBI:131725"/>
        <dbReference type="EC" id="1.3.3.15"/>
    </reaction>
    <physiologicalReaction direction="left-to-right" evidence="1">
        <dbReference type="Rhea" id="RHEA:43437"/>
    </physiologicalReaction>
</comment>
<evidence type="ECO:0000256" key="2">
    <source>
        <dbReference type="ARBA" id="ARBA00001974"/>
    </source>
</evidence>
<keyword evidence="7 11" id="KW-0285">Flavoprotein</keyword>
<dbReference type="AlphaFoldDB" id="A0A2N0YYF2"/>
<keyword evidence="9 11" id="KW-0560">Oxidoreductase</keyword>
<evidence type="ECO:0000256" key="10">
    <source>
        <dbReference type="ARBA" id="ARBA00023133"/>
    </source>
</evidence>
<dbReference type="GO" id="GO:0006783">
    <property type="term" value="P:heme biosynthetic process"/>
    <property type="evidence" value="ECO:0007669"/>
    <property type="project" value="UniProtKB-UniRule"/>
</dbReference>
<evidence type="ECO:0000256" key="6">
    <source>
        <dbReference type="ARBA" id="ARBA00019046"/>
    </source>
</evidence>
<dbReference type="InterPro" id="IPR050464">
    <property type="entry name" value="Zeta_carotene_desat/Oxidored"/>
</dbReference>
<comment type="function">
    <text evidence="11">Involved in coproporphyrin-dependent heme b biosynthesis. Catalyzes the oxidation of coproporphyrinogen III to coproporphyrin III.</text>
</comment>
<dbReference type="InterPro" id="IPR004572">
    <property type="entry name" value="Protoporphyrinogen_oxidase"/>
</dbReference>
<dbReference type="PANTHER" id="PTHR42923:SF3">
    <property type="entry name" value="PROTOPORPHYRINOGEN OXIDASE"/>
    <property type="match status" value="1"/>
</dbReference>
<dbReference type="SUPFAM" id="SSF51905">
    <property type="entry name" value="FAD/NAD(P)-binding domain"/>
    <property type="match status" value="1"/>
</dbReference>
<dbReference type="GO" id="GO:0005737">
    <property type="term" value="C:cytoplasm"/>
    <property type="evidence" value="ECO:0007669"/>
    <property type="project" value="UniProtKB-SubCell"/>
</dbReference>
<dbReference type="Pfam" id="PF01593">
    <property type="entry name" value="Amino_oxidase"/>
    <property type="match status" value="1"/>
</dbReference>
<comment type="similarity">
    <text evidence="4 11">Belongs to the protoporphyrinogen/coproporphyrinogen oxidase family. Coproporphyrinogen III oxidase subfamily.</text>
</comment>
<dbReference type="EC" id="1.3.3.15" evidence="5 11"/>
<dbReference type="Proteomes" id="UP000233375">
    <property type="component" value="Unassembled WGS sequence"/>
</dbReference>
<dbReference type="UniPathway" id="UPA00252"/>
<comment type="caution">
    <text evidence="13">The sequence shown here is derived from an EMBL/GenBank/DDBJ whole genome shotgun (WGS) entry which is preliminary data.</text>
</comment>
<dbReference type="Gene3D" id="1.10.3110.10">
    <property type="entry name" value="protoporphyrinogen ix oxidase, domain 3"/>
    <property type="match status" value="1"/>
</dbReference>
<dbReference type="EMBL" id="PISE01000044">
    <property type="protein sequence ID" value="PKG22282.1"/>
    <property type="molecule type" value="Genomic_DNA"/>
</dbReference>
<dbReference type="InterPro" id="IPR036188">
    <property type="entry name" value="FAD/NAD-bd_sf"/>
</dbReference>